<accession>A0AA41BK11</accession>
<organism evidence="1 2">
    <name type="scientific">Leptospira interrogans serovar Pomona</name>
    <dbReference type="NCBI Taxonomy" id="44276"/>
    <lineage>
        <taxon>Bacteria</taxon>
        <taxon>Pseudomonadati</taxon>
        <taxon>Spirochaetota</taxon>
        <taxon>Spirochaetia</taxon>
        <taxon>Leptospirales</taxon>
        <taxon>Leptospiraceae</taxon>
        <taxon>Leptospira</taxon>
    </lineage>
</organism>
<dbReference type="RefSeq" id="WP_000942239.1">
    <property type="nucleotide sequence ID" value="NZ_CP186594.1"/>
</dbReference>
<protein>
    <submittedName>
        <fullName evidence="1">Uncharacterized protein</fullName>
    </submittedName>
</protein>
<dbReference type="Proteomes" id="UP000644282">
    <property type="component" value="Unassembled WGS sequence"/>
</dbReference>
<reference evidence="1" key="1">
    <citation type="submission" date="2020-10" db="EMBL/GenBank/DDBJ databases">
        <title>New Zealand Leptospira genomics.</title>
        <authorList>
            <person name="Wilkinson D.A."/>
            <person name="Nisa S."/>
            <person name="Moinet M."/>
            <person name="Benschop J."/>
        </authorList>
    </citation>
    <scope>NUCLEOTIDE SEQUENCE</scope>
    <source>
        <strain evidence="1">ESR8</strain>
    </source>
</reference>
<gene>
    <name evidence="1" type="ORF">IQB77_16890</name>
</gene>
<evidence type="ECO:0000313" key="1">
    <source>
        <dbReference type="EMBL" id="MBE8431497.1"/>
    </source>
</evidence>
<dbReference type="AlphaFoldDB" id="A0AA41BK11"/>
<dbReference type="GeneID" id="61144929"/>
<sequence>MLQVAVKRAAFNSVSKVEFKNGFLSSFEVSKPGFNKIIFYLQTCPIHYSVSRRIFPFLQ</sequence>
<evidence type="ECO:0000313" key="2">
    <source>
        <dbReference type="Proteomes" id="UP000644282"/>
    </source>
</evidence>
<name>A0AA41BK11_LEPIR</name>
<proteinExistence type="predicted"/>
<comment type="caution">
    <text evidence="1">The sequence shown here is derived from an EMBL/GenBank/DDBJ whole genome shotgun (WGS) entry which is preliminary data.</text>
</comment>
<dbReference type="EMBL" id="JADDXF010000044">
    <property type="protein sequence ID" value="MBE8431497.1"/>
    <property type="molecule type" value="Genomic_DNA"/>
</dbReference>